<name>A0A061QSK5_9CHLO</name>
<feature type="non-terminal residue" evidence="2">
    <location>
        <position position="1"/>
    </location>
</feature>
<gene>
    <name evidence="2" type="ORF">TSPGSL018_22708</name>
</gene>
<feature type="non-terminal residue" evidence="2">
    <location>
        <position position="81"/>
    </location>
</feature>
<protein>
    <submittedName>
        <fullName evidence="2">Uncharacterized protein</fullName>
    </submittedName>
</protein>
<dbReference type="AlphaFoldDB" id="A0A061QSK5"/>
<feature type="compositionally biased region" description="Polar residues" evidence="1">
    <location>
        <begin position="22"/>
        <end position="32"/>
    </location>
</feature>
<feature type="region of interest" description="Disordered" evidence="1">
    <location>
        <begin position="56"/>
        <end position="81"/>
    </location>
</feature>
<feature type="region of interest" description="Disordered" evidence="1">
    <location>
        <begin position="20"/>
        <end position="41"/>
    </location>
</feature>
<evidence type="ECO:0000256" key="1">
    <source>
        <dbReference type="SAM" id="MobiDB-lite"/>
    </source>
</evidence>
<organism evidence="2">
    <name type="scientific">Tetraselmis sp. GSL018</name>
    <dbReference type="NCBI Taxonomy" id="582737"/>
    <lineage>
        <taxon>Eukaryota</taxon>
        <taxon>Viridiplantae</taxon>
        <taxon>Chlorophyta</taxon>
        <taxon>core chlorophytes</taxon>
        <taxon>Chlorodendrophyceae</taxon>
        <taxon>Chlorodendrales</taxon>
        <taxon>Chlorodendraceae</taxon>
        <taxon>Tetraselmis</taxon>
    </lineage>
</organism>
<evidence type="ECO:0000313" key="2">
    <source>
        <dbReference type="EMBL" id="JAC62658.1"/>
    </source>
</evidence>
<dbReference type="EMBL" id="GBEZ01024321">
    <property type="protein sequence ID" value="JAC62658.1"/>
    <property type="molecule type" value="Transcribed_RNA"/>
</dbReference>
<accession>A0A061QSK5</accession>
<proteinExistence type="predicted"/>
<sequence>KPPVVRLPRKRIESLVRKAYRQNRSPSPSPTEMQEGLSKALSSDGRGYFVLKEQVGGKAERDNDAAAPKADACGMPTGDEG</sequence>
<reference evidence="2" key="1">
    <citation type="submission" date="2014-05" db="EMBL/GenBank/DDBJ databases">
        <title>The transcriptome of the halophilic microalga Tetraselmis sp. GSL018 isolated from the Great Salt Lake, Utah.</title>
        <authorList>
            <person name="Jinkerson R.E."/>
            <person name="D'Adamo S."/>
            <person name="Posewitz M.C."/>
        </authorList>
    </citation>
    <scope>NUCLEOTIDE SEQUENCE</scope>
    <source>
        <strain evidence="2">GSL018</strain>
    </source>
</reference>